<protein>
    <submittedName>
        <fullName evidence="1">Uncharacterized protein</fullName>
    </submittedName>
</protein>
<gene>
    <name evidence="1" type="ORF">BJY01DRAFT_252859</name>
</gene>
<dbReference type="Proteomes" id="UP001610446">
    <property type="component" value="Unassembled WGS sequence"/>
</dbReference>
<dbReference type="SUPFAM" id="SSF69118">
    <property type="entry name" value="AhpD-like"/>
    <property type="match status" value="1"/>
</dbReference>
<accession>A0ABR4J5G1</accession>
<dbReference type="InterPro" id="IPR029032">
    <property type="entry name" value="AhpD-like"/>
</dbReference>
<dbReference type="EMBL" id="JBFXLU010000213">
    <property type="protein sequence ID" value="KAL2834779.1"/>
    <property type="molecule type" value="Genomic_DNA"/>
</dbReference>
<reference evidence="1 2" key="1">
    <citation type="submission" date="2024-07" db="EMBL/GenBank/DDBJ databases">
        <title>Section-level genome sequencing and comparative genomics of Aspergillus sections Usti and Cavernicolus.</title>
        <authorList>
            <consortium name="Lawrence Berkeley National Laboratory"/>
            <person name="Nybo J.L."/>
            <person name="Vesth T.C."/>
            <person name="Theobald S."/>
            <person name="Frisvad J.C."/>
            <person name="Larsen T.O."/>
            <person name="Kjaerboelling I."/>
            <person name="Rothschild-Mancinelli K."/>
            <person name="Lyhne E.K."/>
            <person name="Kogle M.E."/>
            <person name="Barry K."/>
            <person name="Clum A."/>
            <person name="Na H."/>
            <person name="Ledsgaard L."/>
            <person name="Lin J."/>
            <person name="Lipzen A."/>
            <person name="Kuo A."/>
            <person name="Riley R."/>
            <person name="Mondo S."/>
            <person name="Labutti K."/>
            <person name="Haridas S."/>
            <person name="Pangalinan J."/>
            <person name="Salamov A.A."/>
            <person name="Simmons B.A."/>
            <person name="Magnuson J.K."/>
            <person name="Chen J."/>
            <person name="Drula E."/>
            <person name="Henrissat B."/>
            <person name="Wiebenga A."/>
            <person name="Lubbers R.J."/>
            <person name="Gomes A.C."/>
            <person name="Makela M.R."/>
            <person name="Stajich J."/>
            <person name="Grigoriev I.V."/>
            <person name="Mortensen U.H."/>
            <person name="De Vries R.P."/>
            <person name="Baker S.E."/>
            <person name="Andersen M.R."/>
        </authorList>
    </citation>
    <scope>NUCLEOTIDE SEQUENCE [LARGE SCALE GENOMIC DNA]</scope>
    <source>
        <strain evidence="1 2">CBS 123904</strain>
    </source>
</reference>
<dbReference type="Gene3D" id="1.20.1290.10">
    <property type="entry name" value="AhpD-like"/>
    <property type="match status" value="1"/>
</dbReference>
<evidence type="ECO:0000313" key="2">
    <source>
        <dbReference type="Proteomes" id="UP001610446"/>
    </source>
</evidence>
<sequence>MREGVTEAQVEALQEIRKGGTLDQGEIWDDRQLALLRLLDQVINYSEPSDETFCEARKWFCKREIVEIITAQGFYYMWSRFATTLRVSVDKGKEGDYDKAKTWAFRAE</sequence>
<comment type="caution">
    <text evidence="1">The sequence shown here is derived from an EMBL/GenBank/DDBJ whole genome shotgun (WGS) entry which is preliminary data.</text>
</comment>
<dbReference type="PANTHER" id="PTHR34846:SF5">
    <property type="entry name" value="CARBOXYMUCONOLACTONE DECARBOXYLASE-LIKE DOMAIN-CONTAINING PROTEIN"/>
    <property type="match status" value="1"/>
</dbReference>
<proteinExistence type="predicted"/>
<evidence type="ECO:0000313" key="1">
    <source>
        <dbReference type="EMBL" id="KAL2834779.1"/>
    </source>
</evidence>
<dbReference type="PANTHER" id="PTHR34846">
    <property type="entry name" value="4-CARBOXYMUCONOLACTONE DECARBOXYLASE FAMILY PROTEIN (AFU_ORTHOLOGUE AFUA_6G11590)"/>
    <property type="match status" value="1"/>
</dbReference>
<name>A0ABR4J5G1_9EURO</name>
<organism evidence="1 2">
    <name type="scientific">Aspergillus pseudoustus</name>
    <dbReference type="NCBI Taxonomy" id="1810923"/>
    <lineage>
        <taxon>Eukaryota</taxon>
        <taxon>Fungi</taxon>
        <taxon>Dikarya</taxon>
        <taxon>Ascomycota</taxon>
        <taxon>Pezizomycotina</taxon>
        <taxon>Eurotiomycetes</taxon>
        <taxon>Eurotiomycetidae</taxon>
        <taxon>Eurotiales</taxon>
        <taxon>Aspergillaceae</taxon>
        <taxon>Aspergillus</taxon>
        <taxon>Aspergillus subgen. Nidulantes</taxon>
    </lineage>
</organism>
<keyword evidence="2" id="KW-1185">Reference proteome</keyword>